<keyword evidence="2" id="KW-1185">Reference proteome</keyword>
<name>A0A1I7ZR93_9BILA</name>
<organism evidence="2 3">
    <name type="scientific">Steinernema glaseri</name>
    <dbReference type="NCBI Taxonomy" id="37863"/>
    <lineage>
        <taxon>Eukaryota</taxon>
        <taxon>Metazoa</taxon>
        <taxon>Ecdysozoa</taxon>
        <taxon>Nematoda</taxon>
        <taxon>Chromadorea</taxon>
        <taxon>Rhabditida</taxon>
        <taxon>Tylenchina</taxon>
        <taxon>Panagrolaimomorpha</taxon>
        <taxon>Strongyloidoidea</taxon>
        <taxon>Steinernematidae</taxon>
        <taxon>Steinernema</taxon>
    </lineage>
</organism>
<reference evidence="3" key="1">
    <citation type="submission" date="2016-11" db="UniProtKB">
        <authorList>
            <consortium name="WormBaseParasite"/>
        </authorList>
    </citation>
    <scope>IDENTIFICATION</scope>
</reference>
<sequence>MDDVELTRGFMAGGFSGIWCFDKTFKSGDQEYGTYEEFEKAEERRKDAEFDRMAMKYFYAIRAVQILIGAWILTKLYMITVGIQATMVSSTLLGVDMTKRVEKTRISGGVGAESEGSKSEKSLEGSIF</sequence>
<feature type="region of interest" description="Disordered" evidence="1">
    <location>
        <begin position="106"/>
        <end position="128"/>
    </location>
</feature>
<evidence type="ECO:0000313" key="2">
    <source>
        <dbReference type="Proteomes" id="UP000095287"/>
    </source>
</evidence>
<evidence type="ECO:0000313" key="3">
    <source>
        <dbReference type="WBParaSite" id="L893_g28811.t1"/>
    </source>
</evidence>
<protein>
    <submittedName>
        <fullName evidence="3">Copper transporter</fullName>
    </submittedName>
</protein>
<dbReference type="AlphaFoldDB" id="A0A1I7ZR93"/>
<feature type="compositionally biased region" description="Basic and acidic residues" evidence="1">
    <location>
        <begin position="115"/>
        <end position="128"/>
    </location>
</feature>
<dbReference type="WBParaSite" id="L893_g28811.t1">
    <property type="protein sequence ID" value="L893_g28811.t1"/>
    <property type="gene ID" value="L893_g28811"/>
</dbReference>
<proteinExistence type="predicted"/>
<dbReference type="Proteomes" id="UP000095287">
    <property type="component" value="Unplaced"/>
</dbReference>
<accession>A0A1I7ZR93</accession>
<evidence type="ECO:0000256" key="1">
    <source>
        <dbReference type="SAM" id="MobiDB-lite"/>
    </source>
</evidence>